<accession>A0ACA9QX83</accession>
<keyword evidence="2" id="KW-1185">Reference proteome</keyword>
<comment type="caution">
    <text evidence="1">The sequence shown here is derived from an EMBL/GenBank/DDBJ whole genome shotgun (WGS) entry which is preliminary data.</text>
</comment>
<evidence type="ECO:0000313" key="1">
    <source>
        <dbReference type="EMBL" id="CAG8768233.1"/>
    </source>
</evidence>
<gene>
    <name evidence="1" type="ORF">ACOLOM_LOCUS13601</name>
</gene>
<name>A0ACA9QX83_9GLOM</name>
<reference evidence="1" key="1">
    <citation type="submission" date="2021-06" db="EMBL/GenBank/DDBJ databases">
        <authorList>
            <person name="Kallberg Y."/>
            <person name="Tangrot J."/>
            <person name="Rosling A."/>
        </authorList>
    </citation>
    <scope>NUCLEOTIDE SEQUENCE</scope>
    <source>
        <strain evidence="1">CL356</strain>
    </source>
</reference>
<feature type="non-terminal residue" evidence="1">
    <location>
        <position position="198"/>
    </location>
</feature>
<organism evidence="1 2">
    <name type="scientific">Acaulospora colombiana</name>
    <dbReference type="NCBI Taxonomy" id="27376"/>
    <lineage>
        <taxon>Eukaryota</taxon>
        <taxon>Fungi</taxon>
        <taxon>Fungi incertae sedis</taxon>
        <taxon>Mucoromycota</taxon>
        <taxon>Glomeromycotina</taxon>
        <taxon>Glomeromycetes</taxon>
        <taxon>Diversisporales</taxon>
        <taxon>Acaulosporaceae</taxon>
        <taxon>Acaulospora</taxon>
    </lineage>
</organism>
<feature type="non-terminal residue" evidence="1">
    <location>
        <position position="1"/>
    </location>
</feature>
<dbReference type="Proteomes" id="UP000789525">
    <property type="component" value="Unassembled WGS sequence"/>
</dbReference>
<protein>
    <submittedName>
        <fullName evidence="1">3160_t:CDS:1</fullName>
    </submittedName>
</protein>
<dbReference type="EMBL" id="CAJVPT010063205">
    <property type="protein sequence ID" value="CAG8768233.1"/>
    <property type="molecule type" value="Genomic_DNA"/>
</dbReference>
<evidence type="ECO:0000313" key="2">
    <source>
        <dbReference type="Proteomes" id="UP000789525"/>
    </source>
</evidence>
<sequence length="198" mass="21539">LASNHSYSAKKGQRFDSGTEDTGEHTPTSSRAQSPDPTTPGTSIPISVRATSEPPELKLVSDNSPPEYSWQWGSFPVQTPKSSTFPGSIHEHPRISGLPSTSEPTLPLHEVIPEVAEDDDDEINFGRGGLLKPGDQGVYVLELKGESTEFDISLCGDLSDMEAEEAETLFAQHRVPFQAFINDPAIVHKDELAVQWKG</sequence>
<proteinExistence type="predicted"/>